<dbReference type="SUPFAM" id="SSF46689">
    <property type="entry name" value="Homeodomain-like"/>
    <property type="match status" value="1"/>
</dbReference>
<dbReference type="InterPro" id="IPR001005">
    <property type="entry name" value="SANT/Myb"/>
</dbReference>
<name>A0AA86PHF5_9EUKA</name>
<comment type="caution">
    <text evidence="3">The sequence shown here is derived from an EMBL/GenBank/DDBJ whole genome shotgun (WGS) entry which is preliminary data.</text>
</comment>
<evidence type="ECO:0000259" key="1">
    <source>
        <dbReference type="PROSITE" id="PS50090"/>
    </source>
</evidence>
<protein>
    <submittedName>
        <fullName evidence="3">Myb-like DNA-binding domain-containing protein</fullName>
    </submittedName>
    <submittedName>
        <fullName evidence="4">Myb-like_DNA-binding domain-containing protein</fullName>
    </submittedName>
</protein>
<dbReference type="PROSITE" id="PS51294">
    <property type="entry name" value="HTH_MYB"/>
    <property type="match status" value="1"/>
</dbReference>
<feature type="domain" description="Myb-like" evidence="1">
    <location>
        <begin position="1"/>
        <end position="55"/>
    </location>
</feature>
<dbReference type="SMART" id="SM00717">
    <property type="entry name" value="SANT"/>
    <property type="match status" value="2"/>
</dbReference>
<dbReference type="GO" id="GO:0003677">
    <property type="term" value="F:DNA binding"/>
    <property type="evidence" value="ECO:0007669"/>
    <property type="project" value="UniProtKB-KW"/>
</dbReference>
<keyword evidence="3" id="KW-0238">DNA-binding</keyword>
<dbReference type="PROSITE" id="PS50090">
    <property type="entry name" value="MYB_LIKE"/>
    <property type="match status" value="1"/>
</dbReference>
<feature type="domain" description="HTH myb-type" evidence="2">
    <location>
        <begin position="1"/>
        <end position="59"/>
    </location>
</feature>
<reference evidence="3" key="1">
    <citation type="submission" date="2023-06" db="EMBL/GenBank/DDBJ databases">
        <authorList>
            <person name="Kurt Z."/>
        </authorList>
    </citation>
    <scope>NUCLEOTIDE SEQUENCE</scope>
</reference>
<sequence>MSKVKQQWKPEEIEKLAQLTQSNRDNQREIDWKLIASQMENRTELQCKSYYQNILKKKLTTTMRKNHTWNRIELLMLFTLVVTHNGDFDIIQKHMPNFNAQQLKSQWVQIKLKLQQYTKDYQSVIQNSNIIQDIPDKQLQAEEYMLRIGNVRKYFIQHQDTGSVDTHYVQTYKAFWKTIDPSTLLVTYQNELVRRNLKKPDSEDTSYTNVDEYNQWIF</sequence>
<dbReference type="InterPro" id="IPR009057">
    <property type="entry name" value="Homeodomain-like_sf"/>
</dbReference>
<dbReference type="CDD" id="cd00167">
    <property type="entry name" value="SANT"/>
    <property type="match status" value="2"/>
</dbReference>
<evidence type="ECO:0000313" key="5">
    <source>
        <dbReference type="Proteomes" id="UP001642409"/>
    </source>
</evidence>
<dbReference type="Pfam" id="PF00249">
    <property type="entry name" value="Myb_DNA-binding"/>
    <property type="match status" value="1"/>
</dbReference>
<dbReference type="InterPro" id="IPR017930">
    <property type="entry name" value="Myb_dom"/>
</dbReference>
<accession>A0AA86PHF5</accession>
<dbReference type="Gene3D" id="1.10.10.60">
    <property type="entry name" value="Homeodomain-like"/>
    <property type="match status" value="1"/>
</dbReference>
<dbReference type="AlphaFoldDB" id="A0AA86PHF5"/>
<evidence type="ECO:0000259" key="2">
    <source>
        <dbReference type="PROSITE" id="PS51294"/>
    </source>
</evidence>
<proteinExistence type="predicted"/>
<organism evidence="3">
    <name type="scientific">Hexamita inflata</name>
    <dbReference type="NCBI Taxonomy" id="28002"/>
    <lineage>
        <taxon>Eukaryota</taxon>
        <taxon>Metamonada</taxon>
        <taxon>Diplomonadida</taxon>
        <taxon>Hexamitidae</taxon>
        <taxon>Hexamitinae</taxon>
        <taxon>Hexamita</taxon>
    </lineage>
</organism>
<reference evidence="4 5" key="2">
    <citation type="submission" date="2024-07" db="EMBL/GenBank/DDBJ databases">
        <authorList>
            <person name="Akdeniz Z."/>
        </authorList>
    </citation>
    <scope>NUCLEOTIDE SEQUENCE [LARGE SCALE GENOMIC DNA]</scope>
</reference>
<keyword evidence="5" id="KW-1185">Reference proteome</keyword>
<dbReference type="EMBL" id="CAXDID020000132">
    <property type="protein sequence ID" value="CAL6035878.1"/>
    <property type="molecule type" value="Genomic_DNA"/>
</dbReference>
<dbReference type="Proteomes" id="UP001642409">
    <property type="component" value="Unassembled WGS sequence"/>
</dbReference>
<evidence type="ECO:0000313" key="3">
    <source>
        <dbReference type="EMBL" id="CAI9935930.1"/>
    </source>
</evidence>
<evidence type="ECO:0000313" key="4">
    <source>
        <dbReference type="EMBL" id="CAL6035878.1"/>
    </source>
</evidence>
<gene>
    <name evidence="3" type="ORF">HINF_LOCUS23575</name>
    <name evidence="4" type="ORF">HINF_LOCUS36142</name>
</gene>
<dbReference type="EMBL" id="CATOUU010000627">
    <property type="protein sequence ID" value="CAI9935930.1"/>
    <property type="molecule type" value="Genomic_DNA"/>
</dbReference>